<dbReference type="Proteomes" id="UP000000311">
    <property type="component" value="Unassembled WGS sequence"/>
</dbReference>
<dbReference type="EMBL" id="GL444953">
    <property type="protein sequence ID" value="EFN60425.1"/>
    <property type="molecule type" value="Genomic_DNA"/>
</dbReference>
<name>E2B1R9_CAMFO</name>
<sequence>MFSSRKTNEDVNIDGTMFLISVVTRCNRASLPGARQGPWKNIGTPSPPRSEGAGNRSIYMYAEHTSSECRKREGQFLNRRDLICIRDNAAVRRLEHRDHAGKPPCSFNHGEEDFVGITRCHMLKEMCPVKRIAVRCLEIQPTNFQRCRRHHTNHFFKKMNLRLIYHLRSDVIEMNVPLWHPRVFERVGTSKYQKKNSTETIILNKRNLHILFLLAFTCPFCSIFFPQFWFSKYFARSQGLLSTYIDYSIGFYLPLSISNDFIHNRDLMIPDIDHATERFLTHAKTSSKHCFFDTAANLHGRGKRDFSRYIGRYYNLKPVMPDSSFSVAWRAHYLIPRFISSRRDTDGIVGKIMSTRFSKNRPILLPNRILGFEEWQRLKTKGKSGTVNERIKANDILFRSRFLSFMVSASPSALPTSASLVGPTGGVPVTSSPFRFIASYGRELGEDLPGLYGHTQCLT</sequence>
<evidence type="ECO:0000256" key="1">
    <source>
        <dbReference type="SAM" id="MobiDB-lite"/>
    </source>
</evidence>
<proteinExistence type="predicted"/>
<protein>
    <submittedName>
        <fullName evidence="3">Uncharacterized protein</fullName>
    </submittedName>
</protein>
<dbReference type="InParanoid" id="E2B1R9"/>
<reference evidence="3 4" key="1">
    <citation type="journal article" date="2010" name="Science">
        <title>Genomic comparison of the ants Camponotus floridanus and Harpegnathos saltator.</title>
        <authorList>
            <person name="Bonasio R."/>
            <person name="Zhang G."/>
            <person name="Ye C."/>
            <person name="Mutti N.S."/>
            <person name="Fang X."/>
            <person name="Qin N."/>
            <person name="Donahue G."/>
            <person name="Yang P."/>
            <person name="Li Q."/>
            <person name="Li C."/>
            <person name="Zhang P."/>
            <person name="Huang Z."/>
            <person name="Berger S.L."/>
            <person name="Reinberg D."/>
            <person name="Wang J."/>
            <person name="Liebig J."/>
        </authorList>
    </citation>
    <scope>NUCLEOTIDE SEQUENCE [LARGE SCALE GENOMIC DNA]</scope>
    <source>
        <strain evidence="4">C129</strain>
    </source>
</reference>
<keyword evidence="2" id="KW-0812">Transmembrane</keyword>
<evidence type="ECO:0000313" key="3">
    <source>
        <dbReference type="EMBL" id="EFN60425.1"/>
    </source>
</evidence>
<keyword evidence="2" id="KW-1133">Transmembrane helix</keyword>
<evidence type="ECO:0000256" key="2">
    <source>
        <dbReference type="SAM" id="Phobius"/>
    </source>
</evidence>
<organism evidence="4">
    <name type="scientific">Camponotus floridanus</name>
    <name type="common">Florida carpenter ant</name>
    <dbReference type="NCBI Taxonomy" id="104421"/>
    <lineage>
        <taxon>Eukaryota</taxon>
        <taxon>Metazoa</taxon>
        <taxon>Ecdysozoa</taxon>
        <taxon>Arthropoda</taxon>
        <taxon>Hexapoda</taxon>
        <taxon>Insecta</taxon>
        <taxon>Pterygota</taxon>
        <taxon>Neoptera</taxon>
        <taxon>Endopterygota</taxon>
        <taxon>Hymenoptera</taxon>
        <taxon>Apocrita</taxon>
        <taxon>Aculeata</taxon>
        <taxon>Formicoidea</taxon>
        <taxon>Formicidae</taxon>
        <taxon>Formicinae</taxon>
        <taxon>Camponotus</taxon>
    </lineage>
</organism>
<feature type="region of interest" description="Disordered" evidence="1">
    <location>
        <begin position="35"/>
        <end position="54"/>
    </location>
</feature>
<keyword evidence="2" id="KW-0472">Membrane</keyword>
<dbReference type="AlphaFoldDB" id="E2B1R9"/>
<feature type="transmembrane region" description="Helical" evidence="2">
    <location>
        <begin position="210"/>
        <end position="230"/>
    </location>
</feature>
<keyword evidence="4" id="KW-1185">Reference proteome</keyword>
<gene>
    <name evidence="3" type="ORF">EAG_02139</name>
</gene>
<accession>E2B1R9</accession>
<evidence type="ECO:0000313" key="4">
    <source>
        <dbReference type="Proteomes" id="UP000000311"/>
    </source>
</evidence>